<gene>
    <name evidence="2" type="ORF">B0T24DRAFT_701595</name>
</gene>
<protein>
    <recommendedName>
        <fullName evidence="1">2EXR domain-containing protein</fullName>
    </recommendedName>
</protein>
<evidence type="ECO:0000313" key="3">
    <source>
        <dbReference type="Proteomes" id="UP001287356"/>
    </source>
</evidence>
<organism evidence="2 3">
    <name type="scientific">Lasiosphaeria ovina</name>
    <dbReference type="NCBI Taxonomy" id="92902"/>
    <lineage>
        <taxon>Eukaryota</taxon>
        <taxon>Fungi</taxon>
        <taxon>Dikarya</taxon>
        <taxon>Ascomycota</taxon>
        <taxon>Pezizomycotina</taxon>
        <taxon>Sordariomycetes</taxon>
        <taxon>Sordariomycetidae</taxon>
        <taxon>Sordariales</taxon>
        <taxon>Lasiosphaeriaceae</taxon>
        <taxon>Lasiosphaeria</taxon>
    </lineage>
</organism>
<reference evidence="2" key="1">
    <citation type="journal article" date="2023" name="Mol. Phylogenet. Evol.">
        <title>Genome-scale phylogeny and comparative genomics of the fungal order Sordariales.</title>
        <authorList>
            <person name="Hensen N."/>
            <person name="Bonometti L."/>
            <person name="Westerberg I."/>
            <person name="Brannstrom I.O."/>
            <person name="Guillou S."/>
            <person name="Cros-Aarteil S."/>
            <person name="Calhoun S."/>
            <person name="Haridas S."/>
            <person name="Kuo A."/>
            <person name="Mondo S."/>
            <person name="Pangilinan J."/>
            <person name="Riley R."/>
            <person name="LaButti K."/>
            <person name="Andreopoulos B."/>
            <person name="Lipzen A."/>
            <person name="Chen C."/>
            <person name="Yan M."/>
            <person name="Daum C."/>
            <person name="Ng V."/>
            <person name="Clum A."/>
            <person name="Steindorff A."/>
            <person name="Ohm R.A."/>
            <person name="Martin F."/>
            <person name="Silar P."/>
            <person name="Natvig D.O."/>
            <person name="Lalanne C."/>
            <person name="Gautier V."/>
            <person name="Ament-Velasquez S.L."/>
            <person name="Kruys A."/>
            <person name="Hutchinson M.I."/>
            <person name="Powell A.J."/>
            <person name="Barry K."/>
            <person name="Miller A.N."/>
            <person name="Grigoriev I.V."/>
            <person name="Debuchy R."/>
            <person name="Gladieux P."/>
            <person name="Hiltunen Thoren M."/>
            <person name="Johannesson H."/>
        </authorList>
    </citation>
    <scope>NUCLEOTIDE SEQUENCE</scope>
    <source>
        <strain evidence="2">CBS 958.72</strain>
    </source>
</reference>
<keyword evidence="3" id="KW-1185">Reference proteome</keyword>
<accession>A0AAE0NBE8</accession>
<feature type="domain" description="2EXR" evidence="1">
    <location>
        <begin position="296"/>
        <end position="380"/>
    </location>
</feature>
<evidence type="ECO:0000259" key="1">
    <source>
        <dbReference type="Pfam" id="PF20150"/>
    </source>
</evidence>
<dbReference type="AlphaFoldDB" id="A0AAE0NBE8"/>
<evidence type="ECO:0000313" key="2">
    <source>
        <dbReference type="EMBL" id="KAK3377265.1"/>
    </source>
</evidence>
<name>A0AAE0NBE8_9PEZI</name>
<dbReference type="Pfam" id="PF20150">
    <property type="entry name" value="2EXR"/>
    <property type="match status" value="1"/>
</dbReference>
<dbReference type="InterPro" id="IPR045518">
    <property type="entry name" value="2EXR"/>
</dbReference>
<sequence>METKGKMPDVMEDPERAEIKAYNHLIDDGGRPSHAIKLPLSVVRNSREHREILSYWQNTPGKCQVFTKQLRWWQRFREFQQKQRHPNRDFDLYAERARCCLAKDGVEPPQPWPPISYQLHRDSSQQTNAATWLECLSFAHEEISLQKDRLESGWQGFDEAWDKLLSTGVLKLGETVKDNAKATWQRHMSRSLQREAKRARLVSFLYCKPNDFHVAHQPPDTGWAEAMQTWNKLRAAAEQDLKRMIRREECLTRFFNAARDHLALRDFVENEQILVRWVREQAVALIDAARVSAKTFDRFTRLPAELRIMVWQQCVPPPRSAHFFDVVSATTLRRLVADRVFPDGIRLRATAAHASAYRVVHSLLATCWDSRLVVTEYYNGIHQGSQTAAEAEAATFRTFRSFDWIPAGDLIVLCLPLKKEQAAWMPVANAVSLDRGPARHIGIFVPDGLLYRQKSAPLGAAQQGDEAYPSLEDTRRHMRHASMILDSLRRDAGRGGETSGGGGGIKSVDVILEGITGGIEDTDLTRVSSGSALRMLQTSCRLAWMHESDVENRPTTRQRFFWGGIAVYLDPHSNQRQVWWLGESGLQALAQPATEDAPDTLPSLYPIIQVGWWLHHECLRRHWPELKRCGLLGVVDFRAV</sequence>
<dbReference type="EMBL" id="JAULSN010000003">
    <property type="protein sequence ID" value="KAK3377265.1"/>
    <property type="molecule type" value="Genomic_DNA"/>
</dbReference>
<dbReference type="Proteomes" id="UP001287356">
    <property type="component" value="Unassembled WGS sequence"/>
</dbReference>
<reference evidence="2" key="2">
    <citation type="submission" date="2023-06" db="EMBL/GenBank/DDBJ databases">
        <authorList>
            <consortium name="Lawrence Berkeley National Laboratory"/>
            <person name="Haridas S."/>
            <person name="Hensen N."/>
            <person name="Bonometti L."/>
            <person name="Westerberg I."/>
            <person name="Brannstrom I.O."/>
            <person name="Guillou S."/>
            <person name="Cros-Aarteil S."/>
            <person name="Calhoun S."/>
            <person name="Kuo A."/>
            <person name="Mondo S."/>
            <person name="Pangilinan J."/>
            <person name="Riley R."/>
            <person name="Labutti K."/>
            <person name="Andreopoulos B."/>
            <person name="Lipzen A."/>
            <person name="Chen C."/>
            <person name="Yanf M."/>
            <person name="Daum C."/>
            <person name="Ng V."/>
            <person name="Clum A."/>
            <person name="Steindorff A."/>
            <person name="Ohm R."/>
            <person name="Martin F."/>
            <person name="Silar P."/>
            <person name="Natvig D."/>
            <person name="Lalanne C."/>
            <person name="Gautier V."/>
            <person name="Ament-Velasquez S.L."/>
            <person name="Kruys A."/>
            <person name="Hutchinson M.I."/>
            <person name="Powell A.J."/>
            <person name="Barry K."/>
            <person name="Miller A.N."/>
            <person name="Grigoriev I.V."/>
            <person name="Debuchy R."/>
            <person name="Gladieux P."/>
            <person name="Thoren M.H."/>
            <person name="Johannesson H."/>
        </authorList>
    </citation>
    <scope>NUCLEOTIDE SEQUENCE</scope>
    <source>
        <strain evidence="2">CBS 958.72</strain>
    </source>
</reference>
<proteinExistence type="predicted"/>
<comment type="caution">
    <text evidence="2">The sequence shown here is derived from an EMBL/GenBank/DDBJ whole genome shotgun (WGS) entry which is preliminary data.</text>
</comment>